<dbReference type="Gene3D" id="3.90.1200.10">
    <property type="match status" value="1"/>
</dbReference>
<dbReference type="Proteomes" id="UP000447355">
    <property type="component" value="Unassembled WGS sequence"/>
</dbReference>
<feature type="domain" description="Aminoglycoside phosphotransferase" evidence="1">
    <location>
        <begin position="38"/>
        <end position="231"/>
    </location>
</feature>
<dbReference type="InterPro" id="IPR011009">
    <property type="entry name" value="Kinase-like_dom_sf"/>
</dbReference>
<dbReference type="SUPFAM" id="SSF56112">
    <property type="entry name" value="Protein kinase-like (PK-like)"/>
    <property type="match status" value="1"/>
</dbReference>
<dbReference type="GO" id="GO:0016740">
    <property type="term" value="F:transferase activity"/>
    <property type="evidence" value="ECO:0007669"/>
    <property type="project" value="UniProtKB-KW"/>
</dbReference>
<accession>A0A845GFM1</accession>
<dbReference type="EMBL" id="WWCX01000001">
    <property type="protein sequence ID" value="MYM92300.1"/>
    <property type="molecule type" value="Genomic_DNA"/>
</dbReference>
<sequence>MQATGDDIGQLCLEFPDVPDVDHAVLLAKGDNASCYLAEKSGLVLRVPKADEIKARTRAELVLLQFLGTALGGIDAPLVPDIRHRSQHSMAHAYPYIPGTVLTRGWFQETTFPQQVQLAHSLAAFLSRLHAVELPCDVASVLPQYDSFDGTNVMVDLVAGSHLSHLLDDVRSAVAVCSWFDRHDDRVLLHNDFTHGNLILEKKESLTGRRYALAGVIDWTNAYVGPAYRELRQLALVAPHFVRMIVHPKRVPGVAAAAFLRGVRLALCEPGSVRHSDEMYRALREHRVFNRYTIHLDEASDALAQYAGAGGPTEDLALASAFDRASQAEKAIVDMTTGGRGRPGATPRVGAPLVPYDELPTAWRAQYPAMEGDLRC</sequence>
<comment type="caution">
    <text evidence="2">The sequence shown here is derived from an EMBL/GenBank/DDBJ whole genome shotgun (WGS) entry which is preliminary data.</text>
</comment>
<name>A0A845GFM1_9BURK</name>
<dbReference type="PANTHER" id="PTHR21310">
    <property type="entry name" value="AMINOGLYCOSIDE PHOSPHOTRANSFERASE-RELATED-RELATED"/>
    <property type="match status" value="1"/>
</dbReference>
<dbReference type="InterPro" id="IPR002575">
    <property type="entry name" value="Aminoglycoside_PTrfase"/>
</dbReference>
<gene>
    <name evidence="2" type="ORF">GTP90_00320</name>
</gene>
<protein>
    <submittedName>
        <fullName evidence="2">Phosphotransferase</fullName>
    </submittedName>
</protein>
<reference evidence="2" key="1">
    <citation type="submission" date="2019-12" db="EMBL/GenBank/DDBJ databases">
        <title>Novel species isolated from a subtropical stream in China.</title>
        <authorList>
            <person name="Lu H."/>
        </authorList>
    </citation>
    <scope>NUCLEOTIDE SEQUENCE [LARGE SCALE GENOMIC DNA]</scope>
    <source>
        <strain evidence="2">FT81W</strain>
    </source>
</reference>
<evidence type="ECO:0000259" key="1">
    <source>
        <dbReference type="Pfam" id="PF01636"/>
    </source>
</evidence>
<proteinExistence type="predicted"/>
<evidence type="ECO:0000313" key="3">
    <source>
        <dbReference type="Proteomes" id="UP000447355"/>
    </source>
</evidence>
<dbReference type="InterPro" id="IPR051678">
    <property type="entry name" value="AGP_Transferase"/>
</dbReference>
<dbReference type="RefSeq" id="WP_161081575.1">
    <property type="nucleotide sequence ID" value="NZ_WWCX01000001.1"/>
</dbReference>
<organism evidence="2 3">
    <name type="scientific">Duganella vulcania</name>
    <dbReference type="NCBI Taxonomy" id="2692166"/>
    <lineage>
        <taxon>Bacteria</taxon>
        <taxon>Pseudomonadati</taxon>
        <taxon>Pseudomonadota</taxon>
        <taxon>Betaproteobacteria</taxon>
        <taxon>Burkholderiales</taxon>
        <taxon>Oxalobacteraceae</taxon>
        <taxon>Telluria group</taxon>
        <taxon>Duganella</taxon>
    </lineage>
</organism>
<dbReference type="Pfam" id="PF01636">
    <property type="entry name" value="APH"/>
    <property type="match status" value="1"/>
</dbReference>
<keyword evidence="2" id="KW-0808">Transferase</keyword>
<dbReference type="AlphaFoldDB" id="A0A845GFM1"/>
<evidence type="ECO:0000313" key="2">
    <source>
        <dbReference type="EMBL" id="MYM92300.1"/>
    </source>
</evidence>